<dbReference type="InterPro" id="IPR014784">
    <property type="entry name" value="Cu2_ascorb_mOase-like_C"/>
</dbReference>
<evidence type="ECO:0000256" key="2">
    <source>
        <dbReference type="SAM" id="MobiDB-lite"/>
    </source>
</evidence>
<feature type="region of interest" description="Disordered" evidence="2">
    <location>
        <begin position="1"/>
        <end position="93"/>
    </location>
</feature>
<reference evidence="4 5" key="1">
    <citation type="submission" date="2019-04" db="EMBL/GenBank/DDBJ databases">
        <authorList>
            <person name="Li Y."/>
            <person name="Wang J."/>
        </authorList>
    </citation>
    <scope>NUCLEOTIDE SEQUENCE [LARGE SCALE GENOMIC DNA]</scope>
    <source>
        <strain evidence="4 5">DSM 14668</strain>
    </source>
</reference>
<dbReference type="GO" id="GO:0016715">
    <property type="term" value="F:oxidoreductase activity, acting on paired donors, with incorporation or reduction of molecular oxygen, reduced ascorbate as one donor, and incorporation of one atom of oxygen"/>
    <property type="evidence" value="ECO:0007669"/>
    <property type="project" value="InterPro"/>
</dbReference>
<dbReference type="InterPro" id="IPR024548">
    <property type="entry name" value="Cu2_monoox_C"/>
</dbReference>
<feature type="compositionally biased region" description="Basic and acidic residues" evidence="2">
    <location>
        <begin position="27"/>
        <end position="38"/>
    </location>
</feature>
<evidence type="ECO:0000256" key="1">
    <source>
        <dbReference type="ARBA" id="ARBA00023157"/>
    </source>
</evidence>
<dbReference type="SUPFAM" id="SSF49742">
    <property type="entry name" value="PHM/PNGase F"/>
    <property type="match status" value="2"/>
</dbReference>
<dbReference type="EMBL" id="SSMQ01000005">
    <property type="protein sequence ID" value="TKD11816.1"/>
    <property type="molecule type" value="Genomic_DNA"/>
</dbReference>
<evidence type="ECO:0000313" key="4">
    <source>
        <dbReference type="EMBL" id="TKD11816.1"/>
    </source>
</evidence>
<evidence type="ECO:0000313" key="5">
    <source>
        <dbReference type="Proteomes" id="UP000309215"/>
    </source>
</evidence>
<keyword evidence="1" id="KW-1015">Disulfide bond</keyword>
<protein>
    <recommendedName>
        <fullName evidence="3">Copper type II ascorbate-dependent monooxygenase C-terminal domain-containing protein</fullName>
    </recommendedName>
</protein>
<dbReference type="InterPro" id="IPR008977">
    <property type="entry name" value="PHM/PNGase_F_dom_sf"/>
</dbReference>
<dbReference type="AlphaFoldDB" id="A0A4V5PND5"/>
<name>A0A4V5PND5_9BACT</name>
<comment type="caution">
    <text evidence="4">The sequence shown here is derived from an EMBL/GenBank/DDBJ whole genome shotgun (WGS) entry which is preliminary data.</text>
</comment>
<proteinExistence type="predicted"/>
<dbReference type="OrthoDB" id="258766at2"/>
<organism evidence="4 5">
    <name type="scientific">Polyangium fumosum</name>
    <dbReference type="NCBI Taxonomy" id="889272"/>
    <lineage>
        <taxon>Bacteria</taxon>
        <taxon>Pseudomonadati</taxon>
        <taxon>Myxococcota</taxon>
        <taxon>Polyangia</taxon>
        <taxon>Polyangiales</taxon>
        <taxon>Polyangiaceae</taxon>
        <taxon>Polyangium</taxon>
    </lineage>
</organism>
<evidence type="ECO:0000259" key="3">
    <source>
        <dbReference type="Pfam" id="PF03712"/>
    </source>
</evidence>
<feature type="domain" description="Copper type II ascorbate-dependent monooxygenase C-terminal" evidence="3">
    <location>
        <begin position="346"/>
        <end position="435"/>
    </location>
</feature>
<dbReference type="Pfam" id="PF03712">
    <property type="entry name" value="Cu2_monoox_C"/>
    <property type="match status" value="1"/>
</dbReference>
<accession>A0A4V5PND5</accession>
<dbReference type="Proteomes" id="UP000309215">
    <property type="component" value="Unassembled WGS sequence"/>
</dbReference>
<keyword evidence="5" id="KW-1185">Reference proteome</keyword>
<feature type="compositionally biased region" description="Basic and acidic residues" evidence="2">
    <location>
        <begin position="80"/>
        <end position="89"/>
    </location>
</feature>
<sequence>MTPERRSGASTNMRSLRVAILSGNRQHQGETRDGSARRDHARQHPSRGPMGVRVAPGSLCGRGPDRRRRGRPVRTPRGHRPADPAEARQFRARGRSASLSLTVTGVRRGRAARCACIDASRSLAFCNLRPRWASILCFMRTQRRRVRLARGSLVLACAALIGCGSEVIEQPHPQTTTSGTSTDGWTTLIDTSWEIGGGSESYWCATKTFHEDLYINAFRPLGSTGTHHTLLLWSHGNLPDSENVCGPTLHESLLYASGIGTDDLVFPEGVALKIPAGTQLLLNLHLFNTTTDPLPGISGTFVKTLALSEVKQEAEMIMPGASGISVPPNSPGSVQGDCAFPGDATLMSVWPHMHKYGTHMRVTHQMNTGEVTLHDGSFSFTEQKNYPITPVPVLAGERIHFECSYMNTTSKTIGFGISSDDEMCFLGLYRYPKLASACQ</sequence>
<feature type="compositionally biased region" description="Basic residues" evidence="2">
    <location>
        <begin position="65"/>
        <end position="79"/>
    </location>
</feature>
<dbReference type="Gene3D" id="2.60.120.230">
    <property type="match status" value="1"/>
</dbReference>
<gene>
    <name evidence="4" type="ORF">E8A74_06705</name>
</gene>